<evidence type="ECO:0000256" key="2">
    <source>
        <dbReference type="ARBA" id="ARBA00022741"/>
    </source>
</evidence>
<dbReference type="InterPro" id="IPR027417">
    <property type="entry name" value="P-loop_NTPase"/>
</dbReference>
<gene>
    <name evidence="5" type="ORF">HMPREF3222_01002</name>
</gene>
<dbReference type="InterPro" id="IPR050763">
    <property type="entry name" value="ABC_transporter_ATP-binding"/>
</dbReference>
<dbReference type="SUPFAM" id="SSF52540">
    <property type="entry name" value="P-loop containing nucleoside triphosphate hydrolases"/>
    <property type="match status" value="1"/>
</dbReference>
<evidence type="ECO:0000313" key="5">
    <source>
        <dbReference type="EMBL" id="KXA13022.1"/>
    </source>
</evidence>
<evidence type="ECO:0000256" key="3">
    <source>
        <dbReference type="ARBA" id="ARBA00022840"/>
    </source>
</evidence>
<protein>
    <submittedName>
        <fullName evidence="5">ABC transporter, ATP-binding protein</fullName>
    </submittedName>
</protein>
<dbReference type="InterPro" id="IPR003593">
    <property type="entry name" value="AAA+_ATPase"/>
</dbReference>
<dbReference type="PROSITE" id="PS50893">
    <property type="entry name" value="ABC_TRANSPORTER_2"/>
    <property type="match status" value="1"/>
</dbReference>
<keyword evidence="1" id="KW-0813">Transport</keyword>
<dbReference type="GO" id="GO:0016887">
    <property type="term" value="F:ATP hydrolysis activity"/>
    <property type="evidence" value="ECO:0007669"/>
    <property type="project" value="InterPro"/>
</dbReference>
<sequence>MLKGIIEKFLGGDFLIKVENLTKEFKIRKKESGLKGAFKSLFTNDFDLKTAVSDISFEIDSGEIVGYIGSNGAGKSTTIKMMTGILTPSSGQVLVNGRVPYKEREKNAKDIGVVFGQRTQLWWDLALSETFTILKDIYSIPDEVYEKNMNFLNKVLDLEEFMTRPVRTLSLGQRMRGDLAASLIHNPKILYLDEPTIGLDVVVKEKVRTAIKEINKEFGTTVILTTHDLSDIEELCERIIIIDKGTKIYDGSLDDIKKKYGYMTTLEIQSKKDFKTLLNIKEILKSENNIPIETFSSDDLSEHIESGKLIINFNKNKISSSKILSNVMEKVDVLDFLLRESSIEDIIKKIYRNEV</sequence>
<keyword evidence="2" id="KW-0547">Nucleotide-binding</keyword>
<dbReference type="EMBL" id="LRPU01000050">
    <property type="protein sequence ID" value="KXA13022.1"/>
    <property type="molecule type" value="Genomic_DNA"/>
</dbReference>
<keyword evidence="3 5" id="KW-0067">ATP-binding</keyword>
<organism evidence="5 6">
    <name type="scientific">Clostridium perfringens</name>
    <dbReference type="NCBI Taxonomy" id="1502"/>
    <lineage>
        <taxon>Bacteria</taxon>
        <taxon>Bacillati</taxon>
        <taxon>Bacillota</taxon>
        <taxon>Clostridia</taxon>
        <taxon>Eubacteriales</taxon>
        <taxon>Clostridiaceae</taxon>
        <taxon>Clostridium</taxon>
    </lineage>
</organism>
<name>A0A133N9N5_CLOPF</name>
<dbReference type="Pfam" id="PF00005">
    <property type="entry name" value="ABC_tran"/>
    <property type="match status" value="1"/>
</dbReference>
<dbReference type="AlphaFoldDB" id="A0A133N9N5"/>
<evidence type="ECO:0000313" key="6">
    <source>
        <dbReference type="Proteomes" id="UP000070646"/>
    </source>
</evidence>
<dbReference type="RefSeq" id="WP_341392057.1">
    <property type="nucleotide sequence ID" value="NZ_KQ956195.1"/>
</dbReference>
<proteinExistence type="predicted"/>
<feature type="domain" description="ABC transporter" evidence="4">
    <location>
        <begin position="16"/>
        <end position="269"/>
    </location>
</feature>
<evidence type="ECO:0000259" key="4">
    <source>
        <dbReference type="PROSITE" id="PS50893"/>
    </source>
</evidence>
<comment type="caution">
    <text evidence="5">The sequence shown here is derived from an EMBL/GenBank/DDBJ whole genome shotgun (WGS) entry which is preliminary data.</text>
</comment>
<dbReference type="GO" id="GO:0005524">
    <property type="term" value="F:ATP binding"/>
    <property type="evidence" value="ECO:0007669"/>
    <property type="project" value="UniProtKB-KW"/>
</dbReference>
<dbReference type="Proteomes" id="UP000070646">
    <property type="component" value="Unassembled WGS sequence"/>
</dbReference>
<dbReference type="InterPro" id="IPR003439">
    <property type="entry name" value="ABC_transporter-like_ATP-bd"/>
</dbReference>
<dbReference type="PANTHER" id="PTHR42711:SF1">
    <property type="entry name" value="ABC-TRANSPORT PROTEIN, ATP-BINDING COMPONENT"/>
    <property type="match status" value="1"/>
</dbReference>
<dbReference type="SMART" id="SM00382">
    <property type="entry name" value="AAA"/>
    <property type="match status" value="1"/>
</dbReference>
<reference evidence="5 6" key="1">
    <citation type="submission" date="2016-01" db="EMBL/GenBank/DDBJ databases">
        <authorList>
            <person name="Oliw E.H."/>
        </authorList>
    </citation>
    <scope>NUCLEOTIDE SEQUENCE [LARGE SCALE GENOMIC DNA]</scope>
    <source>
        <strain evidence="5 6">MJR7757A</strain>
    </source>
</reference>
<dbReference type="PANTHER" id="PTHR42711">
    <property type="entry name" value="ABC TRANSPORTER ATP-BINDING PROTEIN"/>
    <property type="match status" value="1"/>
</dbReference>
<accession>A0A133N9N5</accession>
<dbReference type="Gene3D" id="3.40.50.300">
    <property type="entry name" value="P-loop containing nucleotide triphosphate hydrolases"/>
    <property type="match status" value="1"/>
</dbReference>
<dbReference type="PATRIC" id="fig|1502.174.peg.1018"/>
<evidence type="ECO:0000256" key="1">
    <source>
        <dbReference type="ARBA" id="ARBA00022448"/>
    </source>
</evidence>